<dbReference type="InterPro" id="IPR028366">
    <property type="entry name" value="PhoU"/>
</dbReference>
<dbReference type="GO" id="GO:0045936">
    <property type="term" value="P:negative regulation of phosphate metabolic process"/>
    <property type="evidence" value="ECO:0007669"/>
    <property type="project" value="InterPro"/>
</dbReference>
<dbReference type="FunFam" id="1.20.58.220:FF:000001">
    <property type="entry name" value="Phosphate-specific transport system accessory protein PhoU"/>
    <property type="match status" value="1"/>
</dbReference>
<dbReference type="NCBIfam" id="TIGR02135">
    <property type="entry name" value="phoU_full"/>
    <property type="match status" value="1"/>
</dbReference>
<dbReference type="SUPFAM" id="SSF109755">
    <property type="entry name" value="PhoU-like"/>
    <property type="match status" value="1"/>
</dbReference>
<dbReference type="FunFam" id="1.20.58.220:FF:000002">
    <property type="entry name" value="Phosphate-specific transport system accessory protein PhoU"/>
    <property type="match status" value="1"/>
</dbReference>
<keyword evidence="3 6" id="KW-0813">Transport</keyword>
<evidence type="ECO:0000313" key="9">
    <source>
        <dbReference type="Proteomes" id="UP000198749"/>
    </source>
</evidence>
<organism evidence="8 9">
    <name type="scientific">Amphritea atlantica</name>
    <dbReference type="NCBI Taxonomy" id="355243"/>
    <lineage>
        <taxon>Bacteria</taxon>
        <taxon>Pseudomonadati</taxon>
        <taxon>Pseudomonadota</taxon>
        <taxon>Gammaproteobacteria</taxon>
        <taxon>Oceanospirillales</taxon>
        <taxon>Oceanospirillaceae</taxon>
        <taxon>Amphritea</taxon>
    </lineage>
</organism>
<keyword evidence="9" id="KW-1185">Reference proteome</keyword>
<comment type="subcellular location">
    <subcellularLocation>
        <location evidence="1 6">Cytoplasm</location>
    </subcellularLocation>
</comment>
<comment type="subunit">
    <text evidence="6">Homodimer.</text>
</comment>
<protein>
    <recommendedName>
        <fullName evidence="6">Phosphate-specific transport system accessory protein PhoU</fullName>
    </recommendedName>
</protein>
<evidence type="ECO:0000256" key="2">
    <source>
        <dbReference type="ARBA" id="ARBA00008107"/>
    </source>
</evidence>
<dbReference type="PANTHER" id="PTHR42930">
    <property type="entry name" value="PHOSPHATE-SPECIFIC TRANSPORT SYSTEM ACCESSORY PROTEIN PHOU"/>
    <property type="match status" value="1"/>
</dbReference>
<evidence type="ECO:0000259" key="7">
    <source>
        <dbReference type="Pfam" id="PF01895"/>
    </source>
</evidence>
<name>A0A1H9E4X7_9GAMM</name>
<dbReference type="STRING" id="355243.SAMN03080615_00670"/>
<evidence type="ECO:0000256" key="4">
    <source>
        <dbReference type="ARBA" id="ARBA00022490"/>
    </source>
</evidence>
<dbReference type="OrthoDB" id="9814256at2"/>
<dbReference type="GO" id="GO:0030643">
    <property type="term" value="P:intracellular phosphate ion homeostasis"/>
    <property type="evidence" value="ECO:0007669"/>
    <property type="project" value="InterPro"/>
</dbReference>
<dbReference type="Proteomes" id="UP000198749">
    <property type="component" value="Unassembled WGS sequence"/>
</dbReference>
<dbReference type="GO" id="GO:0005737">
    <property type="term" value="C:cytoplasm"/>
    <property type="evidence" value="ECO:0007669"/>
    <property type="project" value="UniProtKB-SubCell"/>
</dbReference>
<reference evidence="9" key="1">
    <citation type="submission" date="2016-10" db="EMBL/GenBank/DDBJ databases">
        <authorList>
            <person name="Varghese N."/>
            <person name="Submissions S."/>
        </authorList>
    </citation>
    <scope>NUCLEOTIDE SEQUENCE [LARGE SCALE GENOMIC DNA]</scope>
    <source>
        <strain evidence="9">DSM 18887</strain>
    </source>
</reference>
<dbReference type="GO" id="GO:0006817">
    <property type="term" value="P:phosphate ion transport"/>
    <property type="evidence" value="ECO:0007669"/>
    <property type="project" value="UniProtKB-KW"/>
</dbReference>
<feature type="domain" description="PhoU" evidence="7">
    <location>
        <begin position="131"/>
        <end position="214"/>
    </location>
</feature>
<evidence type="ECO:0000256" key="1">
    <source>
        <dbReference type="ARBA" id="ARBA00004496"/>
    </source>
</evidence>
<gene>
    <name evidence="8" type="ORF">SAMN03080615_00670</name>
</gene>
<feature type="domain" description="PhoU" evidence="7">
    <location>
        <begin position="28"/>
        <end position="114"/>
    </location>
</feature>
<dbReference type="PIRSF" id="PIRSF003107">
    <property type="entry name" value="PhoU"/>
    <property type="match status" value="1"/>
</dbReference>
<comment type="similarity">
    <text evidence="2 6">Belongs to the PhoU family.</text>
</comment>
<dbReference type="PANTHER" id="PTHR42930:SF3">
    <property type="entry name" value="PHOSPHATE-SPECIFIC TRANSPORT SYSTEM ACCESSORY PROTEIN PHOU"/>
    <property type="match status" value="1"/>
</dbReference>
<proteinExistence type="inferred from homology"/>
<evidence type="ECO:0000313" key="8">
    <source>
        <dbReference type="EMBL" id="SEQ20293.1"/>
    </source>
</evidence>
<evidence type="ECO:0000256" key="3">
    <source>
        <dbReference type="ARBA" id="ARBA00022448"/>
    </source>
</evidence>
<dbReference type="InterPro" id="IPR026022">
    <property type="entry name" value="PhoU_dom"/>
</dbReference>
<comment type="function">
    <text evidence="6">Plays a role in the regulation of phosphate uptake.</text>
</comment>
<dbReference type="RefSeq" id="WP_091354031.1">
    <property type="nucleotide sequence ID" value="NZ_AP025284.1"/>
</dbReference>
<evidence type="ECO:0000256" key="6">
    <source>
        <dbReference type="PIRNR" id="PIRNR003107"/>
    </source>
</evidence>
<dbReference type="Gene3D" id="1.20.58.220">
    <property type="entry name" value="Phosphate transport system protein phou homolog 2, domain 2"/>
    <property type="match status" value="2"/>
</dbReference>
<dbReference type="EMBL" id="FOGB01000002">
    <property type="protein sequence ID" value="SEQ20293.1"/>
    <property type="molecule type" value="Genomic_DNA"/>
</dbReference>
<dbReference type="InterPro" id="IPR038078">
    <property type="entry name" value="PhoU-like_sf"/>
</dbReference>
<evidence type="ECO:0000256" key="5">
    <source>
        <dbReference type="ARBA" id="ARBA00022592"/>
    </source>
</evidence>
<accession>A0A1H9E4X7</accession>
<keyword evidence="4 6" id="KW-0963">Cytoplasm</keyword>
<dbReference type="Pfam" id="PF01895">
    <property type="entry name" value="PhoU"/>
    <property type="match status" value="2"/>
</dbReference>
<dbReference type="AlphaFoldDB" id="A0A1H9E4X7"/>
<sequence length="244" mass="28020">MSYEQDRHSNHISQSFNEELEQIRTELLTMGGLVERQLSDAVEALVAGDTEKAEQARKSDQAINDMEMMIDEQCTLIIARRQPAAADLRLIISVSKATSDLERIGDETSRICRYAIELANDGKNVRGYQEVRHIGNLVRDMLQNCLTAFARSDAEMAYKVAKQDKEVDSEYRTAMRSLMTYMMEDPRYITSIMNVMWILRGLERIGDHARNMAEHLIYLVSGTDVRHSSLKDIKRTVREVEQKK</sequence>
<keyword evidence="5 6" id="KW-0592">Phosphate transport</keyword>